<keyword evidence="4" id="KW-1185">Reference proteome</keyword>
<dbReference type="GO" id="GO:0030674">
    <property type="term" value="F:protein-macromolecule adaptor activity"/>
    <property type="evidence" value="ECO:0007669"/>
    <property type="project" value="TreeGrafter"/>
</dbReference>
<dbReference type="PANTHER" id="PTHR11188">
    <property type="entry name" value="ARRESTIN DOMAIN CONTAINING PROTEIN"/>
    <property type="match status" value="1"/>
</dbReference>
<name>A0AAE0NCK6_9PEZI</name>
<dbReference type="InterPro" id="IPR011021">
    <property type="entry name" value="Arrestin-like_N"/>
</dbReference>
<feature type="compositionally biased region" description="Polar residues" evidence="1">
    <location>
        <begin position="544"/>
        <end position="558"/>
    </location>
</feature>
<dbReference type="Pfam" id="PF00339">
    <property type="entry name" value="Arrestin_N"/>
    <property type="match status" value="1"/>
</dbReference>
<dbReference type="EMBL" id="JAULSW010000006">
    <property type="protein sequence ID" value="KAK3377699.1"/>
    <property type="molecule type" value="Genomic_DNA"/>
</dbReference>
<protein>
    <recommendedName>
        <fullName evidence="2">Arrestin-like N-terminal domain-containing protein</fullName>
    </recommendedName>
</protein>
<feature type="region of interest" description="Disordered" evidence="1">
    <location>
        <begin position="448"/>
        <end position="558"/>
    </location>
</feature>
<dbReference type="AlphaFoldDB" id="A0AAE0NCK6"/>
<dbReference type="InterPro" id="IPR014752">
    <property type="entry name" value="Arrestin-like_C"/>
</dbReference>
<evidence type="ECO:0000313" key="3">
    <source>
        <dbReference type="EMBL" id="KAK3377699.1"/>
    </source>
</evidence>
<accession>A0AAE0NCK6</accession>
<reference evidence="3" key="2">
    <citation type="submission" date="2023-06" db="EMBL/GenBank/DDBJ databases">
        <authorList>
            <consortium name="Lawrence Berkeley National Laboratory"/>
            <person name="Haridas S."/>
            <person name="Hensen N."/>
            <person name="Bonometti L."/>
            <person name="Westerberg I."/>
            <person name="Brannstrom I.O."/>
            <person name="Guillou S."/>
            <person name="Cros-Aarteil S."/>
            <person name="Calhoun S."/>
            <person name="Kuo A."/>
            <person name="Mondo S."/>
            <person name="Pangilinan J."/>
            <person name="Riley R."/>
            <person name="LaButti K."/>
            <person name="Andreopoulos B."/>
            <person name="Lipzen A."/>
            <person name="Chen C."/>
            <person name="Yanf M."/>
            <person name="Daum C."/>
            <person name="Ng V."/>
            <person name="Clum A."/>
            <person name="Steindorff A."/>
            <person name="Ohm R."/>
            <person name="Martin F."/>
            <person name="Silar P."/>
            <person name="Natvig D."/>
            <person name="Lalanne C."/>
            <person name="Gautier V."/>
            <person name="Ament-velasquez S.L."/>
            <person name="Kruys A."/>
            <person name="Hutchinson M.I."/>
            <person name="Powell A.J."/>
            <person name="Barry K."/>
            <person name="Miller A.N."/>
            <person name="Grigoriev I.V."/>
            <person name="Debuchy R."/>
            <person name="Gladieux P."/>
            <person name="Thoren M.H."/>
            <person name="Johannesson H."/>
        </authorList>
    </citation>
    <scope>NUCLEOTIDE SEQUENCE</scope>
    <source>
        <strain evidence="3">CBS 232.78</strain>
    </source>
</reference>
<evidence type="ECO:0000313" key="4">
    <source>
        <dbReference type="Proteomes" id="UP001285441"/>
    </source>
</evidence>
<feature type="compositionally biased region" description="Low complexity" evidence="1">
    <location>
        <begin position="453"/>
        <end position="476"/>
    </location>
</feature>
<dbReference type="Gene3D" id="2.60.40.640">
    <property type="match status" value="1"/>
</dbReference>
<dbReference type="InterPro" id="IPR050357">
    <property type="entry name" value="Arrestin_domain-protein"/>
</dbReference>
<dbReference type="GO" id="GO:0031625">
    <property type="term" value="F:ubiquitin protein ligase binding"/>
    <property type="evidence" value="ECO:0007669"/>
    <property type="project" value="TreeGrafter"/>
</dbReference>
<evidence type="ECO:0000256" key="1">
    <source>
        <dbReference type="SAM" id="MobiDB-lite"/>
    </source>
</evidence>
<evidence type="ECO:0000259" key="2">
    <source>
        <dbReference type="Pfam" id="PF00339"/>
    </source>
</evidence>
<dbReference type="GO" id="GO:0005829">
    <property type="term" value="C:cytosol"/>
    <property type="evidence" value="ECO:0007669"/>
    <property type="project" value="TreeGrafter"/>
</dbReference>
<reference evidence="3" key="1">
    <citation type="journal article" date="2023" name="Mol. Phylogenet. Evol.">
        <title>Genome-scale phylogeny and comparative genomics of the fungal order Sordariales.</title>
        <authorList>
            <person name="Hensen N."/>
            <person name="Bonometti L."/>
            <person name="Westerberg I."/>
            <person name="Brannstrom I.O."/>
            <person name="Guillou S."/>
            <person name="Cros-Aarteil S."/>
            <person name="Calhoun S."/>
            <person name="Haridas S."/>
            <person name="Kuo A."/>
            <person name="Mondo S."/>
            <person name="Pangilinan J."/>
            <person name="Riley R."/>
            <person name="LaButti K."/>
            <person name="Andreopoulos B."/>
            <person name="Lipzen A."/>
            <person name="Chen C."/>
            <person name="Yan M."/>
            <person name="Daum C."/>
            <person name="Ng V."/>
            <person name="Clum A."/>
            <person name="Steindorff A."/>
            <person name="Ohm R.A."/>
            <person name="Martin F."/>
            <person name="Silar P."/>
            <person name="Natvig D.O."/>
            <person name="Lalanne C."/>
            <person name="Gautier V."/>
            <person name="Ament-Velasquez S.L."/>
            <person name="Kruys A."/>
            <person name="Hutchinson M.I."/>
            <person name="Powell A.J."/>
            <person name="Barry K."/>
            <person name="Miller A.N."/>
            <person name="Grigoriev I.V."/>
            <person name="Debuchy R."/>
            <person name="Gladieux P."/>
            <person name="Hiltunen Thoren M."/>
            <person name="Johannesson H."/>
        </authorList>
    </citation>
    <scope>NUCLEOTIDE SEQUENCE</scope>
    <source>
        <strain evidence="3">CBS 232.78</strain>
    </source>
</reference>
<feature type="compositionally biased region" description="Pro residues" evidence="1">
    <location>
        <begin position="477"/>
        <end position="487"/>
    </location>
</feature>
<organism evidence="3 4">
    <name type="scientific">Podospora didyma</name>
    <dbReference type="NCBI Taxonomy" id="330526"/>
    <lineage>
        <taxon>Eukaryota</taxon>
        <taxon>Fungi</taxon>
        <taxon>Dikarya</taxon>
        <taxon>Ascomycota</taxon>
        <taxon>Pezizomycotina</taxon>
        <taxon>Sordariomycetes</taxon>
        <taxon>Sordariomycetidae</taxon>
        <taxon>Sordariales</taxon>
        <taxon>Podosporaceae</taxon>
        <taxon>Podospora</taxon>
    </lineage>
</organism>
<proteinExistence type="predicted"/>
<feature type="region of interest" description="Disordered" evidence="1">
    <location>
        <begin position="49"/>
        <end position="68"/>
    </location>
</feature>
<dbReference type="GO" id="GO:0070086">
    <property type="term" value="P:ubiquitin-dependent endocytosis"/>
    <property type="evidence" value="ECO:0007669"/>
    <property type="project" value="TreeGrafter"/>
</dbReference>
<feature type="domain" description="Arrestin-like N-terminal" evidence="2">
    <location>
        <begin position="4"/>
        <end position="119"/>
    </location>
</feature>
<gene>
    <name evidence="3" type="ORF">B0H63DRAFT_222712</name>
</gene>
<dbReference type="GO" id="GO:0005886">
    <property type="term" value="C:plasma membrane"/>
    <property type="evidence" value="ECO:0007669"/>
    <property type="project" value="TreeGrafter"/>
</dbReference>
<dbReference type="PANTHER" id="PTHR11188:SF166">
    <property type="entry name" value="ARRESTIN (OR S-ANTIGEN), N-TERMINAL DOMAIN PROTEIN (AFU_ORTHOLOGUE AFUA_7G02050)"/>
    <property type="match status" value="1"/>
</dbReference>
<feature type="region of interest" description="Disordered" evidence="1">
    <location>
        <begin position="246"/>
        <end position="271"/>
    </location>
</feature>
<comment type="caution">
    <text evidence="3">The sequence shown here is derived from an EMBL/GenBank/DDBJ whole genome shotgun (WGS) entry which is preliminary data.</text>
</comment>
<dbReference type="Proteomes" id="UP001285441">
    <property type="component" value="Unassembled WGS sequence"/>
</dbReference>
<dbReference type="CDD" id="cd22952">
    <property type="entry name" value="ART10-like"/>
    <property type="match status" value="1"/>
</dbReference>
<sequence>MSIRIALENQPEFYTNLDIIRGQVVFSLSRQEQISAVIVKLEGESRTALGIPPDASGRGISQRHGQPVGDTVHENHKILYKVAQVFPEENAPAALPSYILQPGQHRFPFQFKFPFNNACGDPAAMARMGGIASAGLFGMSRIRVMDGSRQLLYKHVTKTLPPSFTGFPGEAEIRYYVKVTVQRPGLFKENWRYHIGLKFLPIEPPRPPKSNREAYARRPFTFNPRAPKSLAPPAAKKRSSFFTSFHGNSSQTPLPNDPLGTGPDSSSLTPPSIEMSCRLPYPAILSCHRAIPLRLIAKKLMPANAEIFLIAIQIDLIAQTIVRCEDLINTETNRWVVVSRQGLSIPISQPSDAVGTEFVVPDELWRDDPLPNTVMPSFVTCNLSRDYQIEVKLGLAWGKPLIGNASSRGRINPSEIPQEIHLPLHFSSVEVYSGLAPPPELVEALRHGRGRRPAAQPQRPATAQASVQPAAAAQPVPVQPPALPPRRPTMTPQEQETAALYPPQLGAGQVEPPYDDAPPSYDEAMAEEMTGPVFPPTARPAYSGVTNENSPSTLPEKS</sequence>